<feature type="transmembrane region" description="Helical" evidence="6">
    <location>
        <begin position="263"/>
        <end position="283"/>
    </location>
</feature>
<name>A0A812UVI4_9DINO</name>
<dbReference type="OrthoDB" id="437467at2759"/>
<dbReference type="InterPro" id="IPR043203">
    <property type="entry name" value="VGCC_Ca_Na"/>
</dbReference>
<evidence type="ECO:0000256" key="5">
    <source>
        <dbReference type="SAM" id="MobiDB-lite"/>
    </source>
</evidence>
<dbReference type="GO" id="GO:0001518">
    <property type="term" value="C:voltage-gated sodium channel complex"/>
    <property type="evidence" value="ECO:0007669"/>
    <property type="project" value="TreeGrafter"/>
</dbReference>
<comment type="subcellular location">
    <subcellularLocation>
        <location evidence="1">Membrane</location>
        <topology evidence="1">Multi-pass membrane protein</topology>
    </subcellularLocation>
</comment>
<organism evidence="8 9">
    <name type="scientific">Symbiodinium natans</name>
    <dbReference type="NCBI Taxonomy" id="878477"/>
    <lineage>
        <taxon>Eukaryota</taxon>
        <taxon>Sar</taxon>
        <taxon>Alveolata</taxon>
        <taxon>Dinophyceae</taxon>
        <taxon>Suessiales</taxon>
        <taxon>Symbiodiniaceae</taxon>
        <taxon>Symbiodinium</taxon>
    </lineage>
</organism>
<dbReference type="Gene3D" id="3.40.50.620">
    <property type="entry name" value="HUPs"/>
    <property type="match status" value="1"/>
</dbReference>
<evidence type="ECO:0000256" key="2">
    <source>
        <dbReference type="ARBA" id="ARBA00022692"/>
    </source>
</evidence>
<accession>A0A812UVI4</accession>
<evidence type="ECO:0000256" key="6">
    <source>
        <dbReference type="SAM" id="Phobius"/>
    </source>
</evidence>
<dbReference type="SUPFAM" id="SSF81324">
    <property type="entry name" value="Voltage-gated potassium channels"/>
    <property type="match status" value="2"/>
</dbReference>
<dbReference type="PANTHER" id="PTHR10037">
    <property type="entry name" value="VOLTAGE-GATED CATION CHANNEL CALCIUM AND SODIUM"/>
    <property type="match status" value="1"/>
</dbReference>
<feature type="transmembrane region" description="Helical" evidence="6">
    <location>
        <begin position="1188"/>
        <end position="1207"/>
    </location>
</feature>
<evidence type="ECO:0000256" key="4">
    <source>
        <dbReference type="ARBA" id="ARBA00023136"/>
    </source>
</evidence>
<sequence length="1347" mass="148266">MDRGSRHGPSFPTIEAAETQPESSPSSASSRLSEDRRGELSPSSSSAPIRRVSSQRASRATTPTSTGRIVSGHLASDFDEQLFKPELYELESENDAQAQQLLPYPTWSPEAHREDMRLPGPLGFIQSDWFLVLSGMVVAFNIMCLYIQVACDVSDEDAKVLENVNDTCLVLYTIEVVLRLFHFRLRFCAHAVDGMWNLFDLVIVCAGVFDRWIFPSMNTHLGVKSQASSFWLPLLRGIRVLRFIRVVKLVGVLFRSDLRWTEGVAFASVVSAVIITSVILMGLETDIQSPLWQPINDLVLLFFVFELAVNIRKQGWLHFFTSEDHVWNWLDMIIVVLGTLDQWVIKLFFIAVYGRDQSHELGSSLMLFRLLRMLRILRVLRLVKAVQPLYLLALGIAEAVQSMFWVLLLTMVALYASAIVITRIVRETHIEDVPEAAKANFQNVPDSMFTLFVLMNGEEWPDVMPLLDACPSLKFMFVLFIIISTWALLSVMTGVVSDNMIYAREAQSQKDDALQGERRAKVQKALNDVFFASRGLSSDKRLAARDWQDVLKVPFYAKKIMDVVPSVPKKDLIDMFDWLEADESDSKVTFQEVLRGVMTLAEPPSGKTLLQVDSEVKQRFSRLQQQGTNVENCIAELDEKAAYLEICFCVVIVVIAMKQQIQLEEPSFRMISVERGKRGNTVQQQAWKRASNRQVLNGTRRGIAMSASCYDVMRCWDTEEEASGGNVEGIVSVDPLPPASDAMVGYKGGSEEEEEDSEEEYDRREGLWPLEKLKAQLEAGKDTASSDISSASRVSLAGLVTTGAMNPPHLGHTELLQKAAERLRREGFEVAGAWISPSHDGYVQPKARKLGTIGLSSPFRLEAARRAVRNDVLLEVGSWEAEKPGRWPDFPEVAVALQRKLQDAEKAWNLDRSFKVFYACGTDHAKSNGLYRGLLPERGLGVVVVPRAGEAAQAEVPDKSVYVAEGILGEGASFSSTMLRTAFKSRKASTVVRKTVSDQAASFLLRPTREEFLMFPEDFAKLGIAGPSQAPAGGGLQFFDAGAAQPQGPGMSAPPQPVGGQVRPPFGGQMGEMSGQMGPGQMGPGPMGPGAMGPGPGQMGGQIGGHMAPGSFPPPVVNNYDDDIENEPPLLEELGINVEHILLRMQGVAFFKKLDEEVLKDADLSGPLLICLTLGMALLLVGKLQFGYVYGLIAGGSFGICCLINVMSQKEGIDLYRTISILGYGLIPIVFLALFGIIVSLKSTFGSIMAAICIAWATASSSRFFAIAIHMQDQRWLVAYPVGLAPILLLSSTCDATVTRLLQVIAFAVAPPLPALPLPSPLPSPPSPLLSPPPHCLKFKQFRTTPR</sequence>
<feature type="domain" description="Ion transport" evidence="7">
    <location>
        <begin position="266"/>
        <end position="506"/>
    </location>
</feature>
<dbReference type="Gene3D" id="1.10.287.70">
    <property type="match status" value="1"/>
</dbReference>
<dbReference type="InterPro" id="IPR027359">
    <property type="entry name" value="Volt_channel_dom_sf"/>
</dbReference>
<keyword evidence="3 6" id="KW-1133">Transmembrane helix</keyword>
<feature type="region of interest" description="Disordered" evidence="5">
    <location>
        <begin position="1"/>
        <end position="71"/>
    </location>
</feature>
<feature type="transmembrane region" description="Helical" evidence="6">
    <location>
        <begin position="1245"/>
        <end position="1266"/>
    </location>
</feature>
<keyword evidence="4 6" id="KW-0472">Membrane</keyword>
<comment type="caution">
    <text evidence="8">The sequence shown here is derived from an EMBL/GenBank/DDBJ whole genome shotgun (WGS) entry which is preliminary data.</text>
</comment>
<feature type="transmembrane region" description="Helical" evidence="6">
    <location>
        <begin position="295"/>
        <end position="312"/>
    </location>
</feature>
<evidence type="ECO:0000313" key="8">
    <source>
        <dbReference type="EMBL" id="CAE7601697.1"/>
    </source>
</evidence>
<dbReference type="EMBL" id="CAJNDS010002799">
    <property type="protein sequence ID" value="CAE7601697.1"/>
    <property type="molecule type" value="Genomic_DNA"/>
</dbReference>
<dbReference type="InterPro" id="IPR014729">
    <property type="entry name" value="Rossmann-like_a/b/a_fold"/>
</dbReference>
<dbReference type="SUPFAM" id="SSF52374">
    <property type="entry name" value="Nucleotidylyl transferase"/>
    <property type="match status" value="1"/>
</dbReference>
<keyword evidence="9" id="KW-1185">Reference proteome</keyword>
<evidence type="ECO:0000259" key="7">
    <source>
        <dbReference type="Pfam" id="PF00520"/>
    </source>
</evidence>
<gene>
    <name evidence="8" type="primary">yipf5</name>
    <name evidence="8" type="ORF">SNAT2548_LOCUS34224</name>
</gene>
<evidence type="ECO:0000256" key="1">
    <source>
        <dbReference type="ARBA" id="ARBA00004141"/>
    </source>
</evidence>
<feature type="domain" description="Ion transport" evidence="7">
    <location>
        <begin position="129"/>
        <end position="250"/>
    </location>
</feature>
<dbReference type="Proteomes" id="UP000604046">
    <property type="component" value="Unassembled WGS sequence"/>
</dbReference>
<feature type="compositionally biased region" description="Pro residues" evidence="5">
    <location>
        <begin position="1324"/>
        <end position="1335"/>
    </location>
</feature>
<dbReference type="InterPro" id="IPR005821">
    <property type="entry name" value="Ion_trans_dom"/>
</dbReference>
<evidence type="ECO:0000313" key="9">
    <source>
        <dbReference type="Proteomes" id="UP000604046"/>
    </source>
</evidence>
<feature type="compositionally biased region" description="Acidic residues" evidence="5">
    <location>
        <begin position="751"/>
        <end position="760"/>
    </location>
</feature>
<feature type="compositionally biased region" description="Polar residues" evidence="5">
    <location>
        <begin position="55"/>
        <end position="68"/>
    </location>
</feature>
<feature type="transmembrane region" description="Helical" evidence="6">
    <location>
        <begin position="475"/>
        <end position="496"/>
    </location>
</feature>
<protein>
    <submittedName>
        <fullName evidence="8">Yipf5 protein</fullName>
    </submittedName>
</protein>
<keyword evidence="2 6" id="KW-0812">Transmembrane</keyword>
<feature type="transmembrane region" description="Helical" evidence="6">
    <location>
        <begin position="403"/>
        <end position="425"/>
    </location>
</feature>
<feature type="region of interest" description="Disordered" evidence="5">
    <location>
        <begin position="744"/>
        <end position="763"/>
    </location>
</feature>
<evidence type="ECO:0000256" key="3">
    <source>
        <dbReference type="ARBA" id="ARBA00022989"/>
    </source>
</evidence>
<feature type="region of interest" description="Disordered" evidence="5">
    <location>
        <begin position="1324"/>
        <end position="1347"/>
    </location>
</feature>
<feature type="compositionally biased region" description="Basic residues" evidence="5">
    <location>
        <begin position="1337"/>
        <end position="1347"/>
    </location>
</feature>
<reference evidence="8" key="1">
    <citation type="submission" date="2021-02" db="EMBL/GenBank/DDBJ databases">
        <authorList>
            <person name="Dougan E. K."/>
            <person name="Rhodes N."/>
            <person name="Thang M."/>
            <person name="Chan C."/>
        </authorList>
    </citation>
    <scope>NUCLEOTIDE SEQUENCE</scope>
</reference>
<dbReference type="PANTHER" id="PTHR10037:SF62">
    <property type="entry name" value="SODIUM CHANNEL PROTEIN 60E"/>
    <property type="match status" value="1"/>
</dbReference>
<dbReference type="Pfam" id="PF00520">
    <property type="entry name" value="Ion_trans"/>
    <property type="match status" value="2"/>
</dbReference>
<feature type="transmembrane region" description="Helical" evidence="6">
    <location>
        <begin position="1219"/>
        <end position="1239"/>
    </location>
</feature>
<dbReference type="GO" id="GO:0005248">
    <property type="term" value="F:voltage-gated sodium channel activity"/>
    <property type="evidence" value="ECO:0007669"/>
    <property type="project" value="TreeGrafter"/>
</dbReference>
<feature type="transmembrane region" description="Helical" evidence="6">
    <location>
        <begin position="129"/>
        <end position="149"/>
    </location>
</feature>
<proteinExistence type="predicted"/>
<feature type="transmembrane region" description="Helical" evidence="6">
    <location>
        <begin position="332"/>
        <end position="354"/>
    </location>
</feature>
<dbReference type="Gene3D" id="1.20.120.350">
    <property type="entry name" value="Voltage-gated potassium channels. Chain C"/>
    <property type="match status" value="2"/>
</dbReference>
<feature type="compositionally biased region" description="Low complexity" evidence="5">
    <location>
        <begin position="41"/>
        <end position="54"/>
    </location>
</feature>